<accession>A0A9N9BND3</accession>
<evidence type="ECO:0000313" key="3">
    <source>
        <dbReference type="Proteomes" id="UP000789508"/>
    </source>
</evidence>
<evidence type="ECO:0000256" key="1">
    <source>
        <dbReference type="SAM" id="SignalP"/>
    </source>
</evidence>
<keyword evidence="1" id="KW-0732">Signal</keyword>
<dbReference type="AlphaFoldDB" id="A0A9N9BND3"/>
<sequence length="86" mass="9291">MPMPGILAPCQALVLYAMLMPIGTKIPGTSIIVEHRHKPGLQTPTVSLSRHYLFTDSIIFPTTPLADKIPTKLTGTNPNLINLSGK</sequence>
<protein>
    <submittedName>
        <fullName evidence="2">1024_t:CDS:1</fullName>
    </submittedName>
</protein>
<proteinExistence type="predicted"/>
<dbReference type="Proteomes" id="UP000789508">
    <property type="component" value="Unassembled WGS sequence"/>
</dbReference>
<dbReference type="EMBL" id="CAJVPS010002677">
    <property type="protein sequence ID" value="CAG8574052.1"/>
    <property type="molecule type" value="Genomic_DNA"/>
</dbReference>
<evidence type="ECO:0000313" key="2">
    <source>
        <dbReference type="EMBL" id="CAG8574052.1"/>
    </source>
</evidence>
<reference evidence="2" key="1">
    <citation type="submission" date="2021-06" db="EMBL/GenBank/DDBJ databases">
        <authorList>
            <person name="Kallberg Y."/>
            <person name="Tangrot J."/>
            <person name="Rosling A."/>
        </authorList>
    </citation>
    <scope>NUCLEOTIDE SEQUENCE</scope>
    <source>
        <strain evidence="2">FL130A</strain>
    </source>
</reference>
<feature type="chain" id="PRO_5040117815" evidence="1">
    <location>
        <begin position="25"/>
        <end position="86"/>
    </location>
</feature>
<name>A0A9N9BND3_9GLOM</name>
<feature type="signal peptide" evidence="1">
    <location>
        <begin position="1"/>
        <end position="24"/>
    </location>
</feature>
<gene>
    <name evidence="2" type="ORF">ALEPTO_LOCUS6949</name>
</gene>
<keyword evidence="3" id="KW-1185">Reference proteome</keyword>
<comment type="caution">
    <text evidence="2">The sequence shown here is derived from an EMBL/GenBank/DDBJ whole genome shotgun (WGS) entry which is preliminary data.</text>
</comment>
<organism evidence="2 3">
    <name type="scientific">Ambispora leptoticha</name>
    <dbReference type="NCBI Taxonomy" id="144679"/>
    <lineage>
        <taxon>Eukaryota</taxon>
        <taxon>Fungi</taxon>
        <taxon>Fungi incertae sedis</taxon>
        <taxon>Mucoromycota</taxon>
        <taxon>Glomeromycotina</taxon>
        <taxon>Glomeromycetes</taxon>
        <taxon>Archaeosporales</taxon>
        <taxon>Ambisporaceae</taxon>
        <taxon>Ambispora</taxon>
    </lineage>
</organism>